<feature type="transmembrane region" description="Helical" evidence="1">
    <location>
        <begin position="397"/>
        <end position="417"/>
    </location>
</feature>
<dbReference type="AlphaFoldDB" id="A0ABD2JM79"/>
<keyword evidence="1" id="KW-0812">Transmembrane</keyword>
<feature type="transmembrane region" description="Helical" evidence="1">
    <location>
        <begin position="350"/>
        <end position="371"/>
    </location>
</feature>
<dbReference type="InterPro" id="IPR000719">
    <property type="entry name" value="Prot_kinase_dom"/>
</dbReference>
<gene>
    <name evidence="3" type="ORF">niasHT_024309</name>
</gene>
<dbReference type="InterPro" id="IPR011009">
    <property type="entry name" value="Kinase-like_dom_sf"/>
</dbReference>
<dbReference type="PANTHER" id="PTHR11909">
    <property type="entry name" value="CASEIN KINASE-RELATED"/>
    <property type="match status" value="1"/>
</dbReference>
<proteinExistence type="predicted"/>
<dbReference type="Gene3D" id="1.10.510.10">
    <property type="entry name" value="Transferase(Phosphotransferase) domain 1"/>
    <property type="match status" value="1"/>
</dbReference>
<keyword evidence="1" id="KW-1133">Transmembrane helix</keyword>
<evidence type="ECO:0000313" key="3">
    <source>
        <dbReference type="EMBL" id="KAL3091727.1"/>
    </source>
</evidence>
<dbReference type="Pfam" id="PF00069">
    <property type="entry name" value="Pkinase"/>
    <property type="match status" value="1"/>
</dbReference>
<keyword evidence="4" id="KW-1185">Reference proteome</keyword>
<evidence type="ECO:0000313" key="4">
    <source>
        <dbReference type="Proteomes" id="UP001620626"/>
    </source>
</evidence>
<comment type="caution">
    <text evidence="3">The sequence shown here is derived from an EMBL/GenBank/DDBJ whole genome shotgun (WGS) entry which is preliminary data.</text>
</comment>
<protein>
    <recommendedName>
        <fullName evidence="2">Protein kinase domain-containing protein</fullName>
    </recommendedName>
</protein>
<name>A0ABD2JM79_9BILA</name>
<evidence type="ECO:0000256" key="1">
    <source>
        <dbReference type="SAM" id="Phobius"/>
    </source>
</evidence>
<sequence>MTIVDQQEEEVIVGSDDSHMIVSNIPHRPHNISGVLNKHTIIVAPADDSLKRDFGIYELFNANDPQTKYFAWFVRPDAPKKSAIETFLAHYEVIKNAEGDVHIPSLVAARPIKKFHFGMDNIQQSEHDADWRRPAMILKMPAHCVFLVAVRTLSPTASAPSWLALAVGYGLVNALNSLHEKGFIHRFVTPWNFMVPMPFTMDNITKKMIIMDLSLAKRWDPDSISDVSVRFSGTVKYSSLRALNFRTVGPADDLISVIFIVAELISGKIPWRSVSKFEKCIALRQKFAESIEFRRLPRELRKLYTDLCNTSPADFPAIDNVKEAFESALKRRDGDDWSIKPMPDWYTGHYFLSALLYSIFLGPFAVDRVYFSSKLHLKILVEYFGGNKNGGNRGKRWWKWIVFVLSIVCTLGVAFWFRDGSGYLSGTITYNHPPPDQPSERLATVVLRMIAVGPFFA</sequence>
<keyword evidence="1" id="KW-0472">Membrane</keyword>
<evidence type="ECO:0000259" key="2">
    <source>
        <dbReference type="PROSITE" id="PS50011"/>
    </source>
</evidence>
<feature type="domain" description="Protein kinase" evidence="2">
    <location>
        <begin position="1"/>
        <end position="329"/>
    </location>
</feature>
<dbReference type="Proteomes" id="UP001620626">
    <property type="component" value="Unassembled WGS sequence"/>
</dbReference>
<dbReference type="PROSITE" id="PS50011">
    <property type="entry name" value="PROTEIN_KINASE_DOM"/>
    <property type="match status" value="1"/>
</dbReference>
<accession>A0ABD2JM79</accession>
<organism evidence="3 4">
    <name type="scientific">Heterodera trifolii</name>
    <dbReference type="NCBI Taxonomy" id="157864"/>
    <lineage>
        <taxon>Eukaryota</taxon>
        <taxon>Metazoa</taxon>
        <taxon>Ecdysozoa</taxon>
        <taxon>Nematoda</taxon>
        <taxon>Chromadorea</taxon>
        <taxon>Rhabditida</taxon>
        <taxon>Tylenchina</taxon>
        <taxon>Tylenchomorpha</taxon>
        <taxon>Tylenchoidea</taxon>
        <taxon>Heteroderidae</taxon>
        <taxon>Heteroderinae</taxon>
        <taxon>Heterodera</taxon>
    </lineage>
</organism>
<reference evidence="3 4" key="1">
    <citation type="submission" date="2024-10" db="EMBL/GenBank/DDBJ databases">
        <authorList>
            <person name="Kim D."/>
        </authorList>
    </citation>
    <scope>NUCLEOTIDE SEQUENCE [LARGE SCALE GENOMIC DNA]</scope>
    <source>
        <strain evidence="3">BH-2024</strain>
    </source>
</reference>
<dbReference type="InterPro" id="IPR050235">
    <property type="entry name" value="CK1_Ser-Thr_kinase"/>
</dbReference>
<dbReference type="EMBL" id="JBICBT010000941">
    <property type="protein sequence ID" value="KAL3091727.1"/>
    <property type="molecule type" value="Genomic_DNA"/>
</dbReference>
<dbReference type="SUPFAM" id="SSF56112">
    <property type="entry name" value="Protein kinase-like (PK-like)"/>
    <property type="match status" value="1"/>
</dbReference>